<evidence type="ECO:0000256" key="4">
    <source>
        <dbReference type="ARBA" id="ARBA00023085"/>
    </source>
</evidence>
<dbReference type="Gene3D" id="2.160.20.10">
    <property type="entry name" value="Single-stranded right-handed beta-helix, Pectin lyase-like"/>
    <property type="match status" value="1"/>
</dbReference>
<dbReference type="Pfam" id="PF01095">
    <property type="entry name" value="Pectinesterase"/>
    <property type="match status" value="1"/>
</dbReference>
<evidence type="ECO:0000259" key="6">
    <source>
        <dbReference type="Pfam" id="PF01095"/>
    </source>
</evidence>
<dbReference type="InterPro" id="IPR000070">
    <property type="entry name" value="Pectinesterase_cat"/>
</dbReference>
<reference evidence="8 9" key="1">
    <citation type="submission" date="2018-08" db="EMBL/GenBank/DDBJ databases">
        <title>Genomic Encyclopedia of Type Strains, Phase III (KMG-III): the genomes of soil and plant-associated and newly described type strains.</title>
        <authorList>
            <person name="Whitman W."/>
        </authorList>
    </citation>
    <scope>NUCLEOTIDE SEQUENCE [LARGE SCALE GENOMIC DNA]</scope>
    <source>
        <strain evidence="8 9">325-5</strain>
    </source>
</reference>
<keyword evidence="1 5" id="KW-0732">Signal</keyword>
<accession>A0A3D9S083</accession>
<dbReference type="InterPro" id="IPR011050">
    <property type="entry name" value="Pectin_lyase_fold/virulence"/>
</dbReference>
<dbReference type="InterPro" id="IPR012334">
    <property type="entry name" value="Pectin_lyas_fold"/>
</dbReference>
<dbReference type="RefSeq" id="WP_147296409.1">
    <property type="nucleotide sequence ID" value="NZ_QTTQ01000010.1"/>
</dbReference>
<dbReference type="PANTHER" id="PTHR10199">
    <property type="entry name" value="THROMBOSPONDIN"/>
    <property type="match status" value="1"/>
</dbReference>
<dbReference type="EMBL" id="QTTQ01000010">
    <property type="protein sequence ID" value="REE82122.1"/>
    <property type="molecule type" value="Genomic_DNA"/>
</dbReference>
<feature type="domain" description="Secretion system C-terminal sorting" evidence="7">
    <location>
        <begin position="2149"/>
        <end position="2221"/>
    </location>
</feature>
<dbReference type="Gene3D" id="4.10.1080.10">
    <property type="entry name" value="TSP type-3 repeat"/>
    <property type="match status" value="1"/>
</dbReference>
<dbReference type="InterPro" id="IPR028974">
    <property type="entry name" value="TSP_type-3_rpt"/>
</dbReference>
<organism evidence="8 9">
    <name type="scientific">Lutibacter oceani</name>
    <dbReference type="NCBI Taxonomy" id="1853311"/>
    <lineage>
        <taxon>Bacteria</taxon>
        <taxon>Pseudomonadati</taxon>
        <taxon>Bacteroidota</taxon>
        <taxon>Flavobacteriia</taxon>
        <taxon>Flavobacteriales</taxon>
        <taxon>Flavobacteriaceae</taxon>
        <taxon>Lutibacter</taxon>
    </lineage>
</organism>
<dbReference type="GO" id="GO:0042545">
    <property type="term" value="P:cell wall modification"/>
    <property type="evidence" value="ECO:0007669"/>
    <property type="project" value="InterPro"/>
</dbReference>
<dbReference type="GO" id="GO:0005509">
    <property type="term" value="F:calcium ion binding"/>
    <property type="evidence" value="ECO:0007669"/>
    <property type="project" value="InterPro"/>
</dbReference>
<gene>
    <name evidence="8" type="ORF">BX611_1665</name>
</gene>
<dbReference type="GO" id="GO:0030599">
    <property type="term" value="F:pectinesterase activity"/>
    <property type="evidence" value="ECO:0007669"/>
    <property type="project" value="InterPro"/>
</dbReference>
<protein>
    <submittedName>
        <fullName evidence="8">Putative secreted protein (Por secretion system target)</fullName>
    </submittedName>
</protein>
<dbReference type="InterPro" id="IPR003367">
    <property type="entry name" value="Thrombospondin_3-like_rpt"/>
</dbReference>
<keyword evidence="4" id="KW-0063">Aspartyl esterase</keyword>
<dbReference type="Pfam" id="PF02412">
    <property type="entry name" value="TSP_3"/>
    <property type="match status" value="1"/>
</dbReference>
<keyword evidence="2" id="KW-0378">Hydrolase</keyword>
<dbReference type="InterPro" id="IPR026444">
    <property type="entry name" value="Secre_tail"/>
</dbReference>
<dbReference type="GO" id="GO:0007155">
    <property type="term" value="P:cell adhesion"/>
    <property type="evidence" value="ECO:0007669"/>
    <property type="project" value="InterPro"/>
</dbReference>
<evidence type="ECO:0000256" key="2">
    <source>
        <dbReference type="ARBA" id="ARBA00022801"/>
    </source>
</evidence>
<name>A0A3D9S083_9FLAO</name>
<comment type="caution">
    <text evidence="8">The sequence shown here is derived from an EMBL/GenBank/DDBJ whole genome shotgun (WGS) entry which is preliminary data.</text>
</comment>
<feature type="domain" description="Pectinesterase catalytic" evidence="6">
    <location>
        <begin position="1696"/>
        <end position="1902"/>
    </location>
</feature>
<keyword evidence="9" id="KW-1185">Reference proteome</keyword>
<evidence type="ECO:0000313" key="8">
    <source>
        <dbReference type="EMBL" id="REE82122.1"/>
    </source>
</evidence>
<dbReference type="SUPFAM" id="SSF51126">
    <property type="entry name" value="Pectin lyase-like"/>
    <property type="match status" value="1"/>
</dbReference>
<feature type="chain" id="PRO_5017644426" evidence="5">
    <location>
        <begin position="22"/>
        <end position="2224"/>
    </location>
</feature>
<evidence type="ECO:0000313" key="9">
    <source>
        <dbReference type="Proteomes" id="UP000256429"/>
    </source>
</evidence>
<feature type="signal peptide" evidence="5">
    <location>
        <begin position="1"/>
        <end position="21"/>
    </location>
</feature>
<sequence length="2224" mass="237357">MMKKLLFLILFLSLGVLESYSQNQNTINYDFTDGTIITNKQSTDGKLTLAGDYSYHSTNYGLNLKIDQEINIQVDGSCTLRFIGSQYSSLNMVATDINSGLSLGEHITKVVNDRVDTYDFVYSGIATTLNFKTVEGTGGDTYLPSIEVIPSQLGINFTSPEKNISYSFDLRDETIVASTDPGNAIIEKGLFKIEAGCCNAYGYHGTQHGITYKDGNIITLQVAGNTKIRLAGDQYSGGTINASSTTGQLDIASQSHATSTTYPQGADGGPWVDFVYVGTAGTVVFENTGGTSYLPFIEISPIPFDVSLSSYLQKSGTITINGETISITSGATSSDVATIEISQGVVLSNAKDNGNIALNLGGNALTTFTPAVSGDIASAVVNGDTLEITFNDSSSDPKTFILDIYDNSYLHNIVTYDFRDGSIVGNGQSSDGLLTLSGSYSLHGGTYGLNMKVDAEINLQVNGSSAISFLGSAYSSLSMQGTQTIADDLGTQATKMDNDLVDTYNFVYSEPRKSGAANLNFKALAPGSDIYLPKLDVIPAQLGAAYQTAEENVPYYFDFRDGSIIPNSTTGNVGISKGLVDIVVGSSNAYGYNGTQHGSILKTGNQIILQVAGNSMVKIGGSIYSNGTIAVSSATGSFDLPSQSSTTAGNFGNDGDTVDFTYVGSAGTVTLDFTGTNYVPYIEISPIPYDVSLTSWVQKTGTVTINGTEINFTSGVDASSNATVSVSEGTVISATNEGASILIDLAGEDLSTYSPTVSGDIASASISEDILTISFTDQSTDPISYPITIGDSSNSIAAEPGVVYTYNFADGSEVPQTSYSSLRYDTFLTSDGIVTINSNNTDEAGKFGYHDASHGLVLFPGNSFDIAVAGNATISFIVCTYGSAVDGIFEFTDENLNVVGTSAAQNIGQGDAFASSFSYTGPAGIITATLKSENFPTAEIYMHGLTIENAAAIDPSNGLADVWDFGAQQFDENEFNNKLTEDEINAWYDASISPGSPGQVLPSFSAGVLSWVGGSNDRLRTLNTNLTRYDENTSGETDFTGRIYVNASGATGRYISLALSEDDEVTLYALTQSGGGKVHFEYVPDLNYQDDIVDVPGTLTTFNFVAKKSGTYHIYDAVDKPSYYRVIRKDASYLNLTGNLDITEATDIPDGYTIQFMNEAGKTWEVSPSSGTYQINLPIGYSYELSLLNANGYVISNGTTLEIDSSTTTYDISIQKVELYTLTGSIVGLGSNINNLNLIYTPDESVNTVFSPLPVIDAEAGTYTVQLEPNLEYTISAEGINDFYIAENTITISNSDTSSDIIFDSKPVYDITINTPGLDTEQQSKLSITFANLNETGYTYTFSDITSVALRDGVYKITVEGLDEYPIELALTSNLEVAGASLAKTLTFNAVTNWPFNDSVITNETQYYKGLAFSGAIKNEIAKGHLSCGTDAEIIVPLNPGEKMIVTYYYAANFSINGGEAITSNSGSTSQLETVEYVYGGSEAGTATITIGATTYITNIAVATVVDYAAELKVGVDKDFQTINGALYAIAQMDRPNNERVTVLIDPGNYEEMVVINSENVTLKNAAAIPSIELKNSGVDIDDSAVRITSYYGYGYNYFSQGMDNKWNAKTLEVNKANGYQPYTNVSGTTNASYWNATLVVSSNGFIAEDLIIENSFNQYISKKESEDVVLLGNGNKGVRPTNFGNTDVQQRTFVERAAAIGVANGTDKVILNKCRIVGRQDSFYGGSNSRLVAFKGAMMGAVDYIFGGMTAVFYKSDFVLNTSDTSGDAAYITAAQQGSGRGFLMYECNIISTLPGVNTASNQGAKPGFYGRPWQATTSEVVFYNTNIATSTYGGYEGKSLIDPEGWKNTLGGESELMYEYGTNEASGENNLASRASWSTVLTAPILTDGTEITTFNFTKGNDDWDPLPGLIASDDSDSDGILDSNDNCIYGYNPDQADMDNDGIGDICDDSDGDGLVDSEDSCPNSPEGVTIDVFGCEVFDLPADNFSITLTAVSCNGVNDGSISISAKSTDYTYIVSVSGSGTGTATLSSSNGFSDIIENLSAGNYKVCISIEGRDNFEQCFNVVIEGLTPLDAYSSINRTTNIVSYSLSGATSYNIEHNGKLITSSKSQVDLVLNKGLNTVKISTDSECQGKFSEEIFVSEEIVVYPNPTKGFVQVYVKGQDTSVNVSLSDLSGNQHISTEKEVPGNRIINLDLTNYPKGIYFLVLNSKTVRESIKLIKE</sequence>
<keyword evidence="3" id="KW-0106">Calcium</keyword>
<evidence type="ECO:0000256" key="1">
    <source>
        <dbReference type="ARBA" id="ARBA00022729"/>
    </source>
</evidence>
<dbReference type="SUPFAM" id="SSF103647">
    <property type="entry name" value="TSP type-3 repeat"/>
    <property type="match status" value="1"/>
</dbReference>
<dbReference type="Pfam" id="PF18962">
    <property type="entry name" value="Por_Secre_tail"/>
    <property type="match status" value="1"/>
</dbReference>
<evidence type="ECO:0000256" key="5">
    <source>
        <dbReference type="SAM" id="SignalP"/>
    </source>
</evidence>
<proteinExistence type="predicted"/>
<evidence type="ECO:0000256" key="3">
    <source>
        <dbReference type="ARBA" id="ARBA00022837"/>
    </source>
</evidence>
<evidence type="ECO:0000259" key="7">
    <source>
        <dbReference type="Pfam" id="PF18962"/>
    </source>
</evidence>
<dbReference type="Proteomes" id="UP000256429">
    <property type="component" value="Unassembled WGS sequence"/>
</dbReference>
<dbReference type="NCBIfam" id="TIGR04183">
    <property type="entry name" value="Por_Secre_tail"/>
    <property type="match status" value="1"/>
</dbReference>